<sequence>MNNKNEILYKVRLIFAGVVFALALLGIQGIFYPVKLFDMQFLPLLQRVIVDFSITAAVLLILLIAVTFIFGRIYCSLVCPFGIFQEIIGFIKQKFSKSSRQVNFPLKYFVAAVVWGIFLGGTALGIRYVEPYSLFGAAQTLSVTGIAAIVLVIAAIFVKDRIFCTNFCPVGTILGLISKVSPNKIYISDICVSCGMCERNCPSGCINSREKTVDNETCIKCLKCLSVCPQGGIKYGIQPAKKIKFSLKRRQLIIAGAALAVFGGMIKAGIELKDKVVEKLKDVILPAGAGNKEDFLNRCLNCNLCVSNCPNKIIKKADSSYNAVHLDYSEGFCKFDCHKCSQVCPSGAIKKISLEEKQKTRIGMAMINEDKCSKCGLCAFACPVHAIIIEEGKVPVLNAVKCIGCGACKNACRFNAIEIFGVNEQRTF</sequence>
<dbReference type="InterPro" id="IPR017896">
    <property type="entry name" value="4Fe4S_Fe-S-bd"/>
</dbReference>
<feature type="domain" description="4Fe-4S ferredoxin-type" evidence="8">
    <location>
        <begin position="322"/>
        <end position="355"/>
    </location>
</feature>
<feature type="domain" description="4Fe-4S ferredoxin-type" evidence="8">
    <location>
        <begin position="363"/>
        <end position="392"/>
    </location>
</feature>
<evidence type="ECO:0000256" key="7">
    <source>
        <dbReference type="SAM" id="Phobius"/>
    </source>
</evidence>
<dbReference type="GO" id="GO:0046872">
    <property type="term" value="F:metal ion binding"/>
    <property type="evidence" value="ECO:0007669"/>
    <property type="project" value="UniProtKB-KW"/>
</dbReference>
<keyword evidence="6" id="KW-0411">Iron-sulfur</keyword>
<dbReference type="Proteomes" id="UP000823632">
    <property type="component" value="Unassembled WGS sequence"/>
</dbReference>
<feature type="domain" description="4Fe-4S ferredoxin-type" evidence="8">
    <location>
        <begin position="182"/>
        <end position="211"/>
    </location>
</feature>
<reference evidence="9" key="2">
    <citation type="journal article" date="2021" name="PeerJ">
        <title>Extensive microbial diversity within the chicken gut microbiome revealed by metagenomics and culture.</title>
        <authorList>
            <person name="Gilroy R."/>
            <person name="Ravi A."/>
            <person name="Getino M."/>
            <person name="Pursley I."/>
            <person name="Horton D.L."/>
            <person name="Alikhan N.F."/>
            <person name="Baker D."/>
            <person name="Gharbi K."/>
            <person name="Hall N."/>
            <person name="Watson M."/>
            <person name="Adriaenssens E.M."/>
            <person name="Foster-Nyarko E."/>
            <person name="Jarju S."/>
            <person name="Secka A."/>
            <person name="Antonio M."/>
            <person name="Oren A."/>
            <person name="Chaudhuri R.R."/>
            <person name="La Ragione R."/>
            <person name="Hildebrand F."/>
            <person name="Pallen M.J."/>
        </authorList>
    </citation>
    <scope>NUCLEOTIDE SEQUENCE</scope>
    <source>
        <strain evidence="9">10192</strain>
    </source>
</reference>
<dbReference type="GO" id="GO:0005886">
    <property type="term" value="C:plasma membrane"/>
    <property type="evidence" value="ECO:0007669"/>
    <property type="project" value="TreeGrafter"/>
</dbReference>
<dbReference type="AlphaFoldDB" id="A0A9D9DL50"/>
<keyword evidence="7" id="KW-0812">Transmembrane</keyword>
<gene>
    <name evidence="9" type="ORF">IAC76_00730</name>
</gene>
<dbReference type="Pfam" id="PF12838">
    <property type="entry name" value="Fer4_7"/>
    <property type="match status" value="1"/>
</dbReference>
<evidence type="ECO:0000259" key="8">
    <source>
        <dbReference type="PROSITE" id="PS51379"/>
    </source>
</evidence>
<evidence type="ECO:0000256" key="4">
    <source>
        <dbReference type="ARBA" id="ARBA00022982"/>
    </source>
</evidence>
<keyword evidence="3" id="KW-0479">Metal-binding</keyword>
<evidence type="ECO:0000313" key="10">
    <source>
        <dbReference type="Proteomes" id="UP000823632"/>
    </source>
</evidence>
<feature type="domain" description="4Fe-4S ferredoxin-type" evidence="8">
    <location>
        <begin position="393"/>
        <end position="422"/>
    </location>
</feature>
<feature type="transmembrane region" description="Helical" evidence="7">
    <location>
        <begin position="54"/>
        <end position="84"/>
    </location>
</feature>
<evidence type="ECO:0000313" key="9">
    <source>
        <dbReference type="EMBL" id="MBO8429887.1"/>
    </source>
</evidence>
<dbReference type="Gene3D" id="3.30.70.20">
    <property type="match status" value="3"/>
</dbReference>
<accession>A0A9D9DL50</accession>
<keyword evidence="7" id="KW-1133">Transmembrane helix</keyword>
<keyword evidence="5" id="KW-0408">Iron</keyword>
<feature type="transmembrane region" description="Helical" evidence="7">
    <location>
        <begin position="105"/>
        <end position="126"/>
    </location>
</feature>
<dbReference type="PROSITE" id="PS00198">
    <property type="entry name" value="4FE4S_FER_1"/>
    <property type="match status" value="2"/>
</dbReference>
<dbReference type="PANTHER" id="PTHR30176:SF3">
    <property type="entry name" value="FERREDOXIN-TYPE PROTEIN NAPH"/>
    <property type="match status" value="1"/>
</dbReference>
<feature type="domain" description="4Fe-4S ferredoxin-type" evidence="8">
    <location>
        <begin position="212"/>
        <end position="238"/>
    </location>
</feature>
<dbReference type="PANTHER" id="PTHR30176">
    <property type="entry name" value="FERREDOXIN-TYPE PROTEIN NAPH"/>
    <property type="match status" value="1"/>
</dbReference>
<name>A0A9D9DL50_9BACT</name>
<evidence type="ECO:0000256" key="1">
    <source>
        <dbReference type="ARBA" id="ARBA00022448"/>
    </source>
</evidence>
<reference evidence="9" key="1">
    <citation type="submission" date="2020-10" db="EMBL/GenBank/DDBJ databases">
        <authorList>
            <person name="Gilroy R."/>
        </authorList>
    </citation>
    <scope>NUCLEOTIDE SEQUENCE</scope>
    <source>
        <strain evidence="9">10192</strain>
    </source>
</reference>
<dbReference type="Pfam" id="PF12800">
    <property type="entry name" value="Fer4_4"/>
    <property type="match status" value="1"/>
</dbReference>
<dbReference type="Pfam" id="PF00037">
    <property type="entry name" value="Fer4"/>
    <property type="match status" value="3"/>
</dbReference>
<dbReference type="EMBL" id="JADIND010000014">
    <property type="protein sequence ID" value="MBO8429887.1"/>
    <property type="molecule type" value="Genomic_DNA"/>
</dbReference>
<organism evidence="9 10">
    <name type="scientific">Candidatus Scatousia excrementipullorum</name>
    <dbReference type="NCBI Taxonomy" id="2840936"/>
    <lineage>
        <taxon>Bacteria</taxon>
        <taxon>Candidatus Scatousia</taxon>
    </lineage>
</organism>
<dbReference type="InterPro" id="IPR051684">
    <property type="entry name" value="Electron_Trans/Redox"/>
</dbReference>
<feature type="transmembrane region" description="Helical" evidence="7">
    <location>
        <begin position="252"/>
        <end position="270"/>
    </location>
</feature>
<dbReference type="Pfam" id="PF12801">
    <property type="entry name" value="Fer4_5"/>
    <property type="match status" value="2"/>
</dbReference>
<comment type="caution">
    <text evidence="9">The sequence shown here is derived from an EMBL/GenBank/DDBJ whole genome shotgun (WGS) entry which is preliminary data.</text>
</comment>
<evidence type="ECO:0000256" key="5">
    <source>
        <dbReference type="ARBA" id="ARBA00023004"/>
    </source>
</evidence>
<protein>
    <submittedName>
        <fullName evidence="9">4Fe-4S binding protein</fullName>
    </submittedName>
</protein>
<proteinExistence type="predicted"/>
<evidence type="ECO:0000256" key="3">
    <source>
        <dbReference type="ARBA" id="ARBA00022723"/>
    </source>
</evidence>
<evidence type="ECO:0000256" key="6">
    <source>
        <dbReference type="ARBA" id="ARBA00023014"/>
    </source>
</evidence>
<keyword evidence="7" id="KW-0472">Membrane</keyword>
<feature type="transmembrane region" description="Helical" evidence="7">
    <location>
        <begin position="12"/>
        <end position="34"/>
    </location>
</feature>
<feature type="domain" description="4Fe-4S ferredoxin-type" evidence="8">
    <location>
        <begin position="289"/>
        <end position="319"/>
    </location>
</feature>
<keyword evidence="2" id="KW-0004">4Fe-4S</keyword>
<feature type="transmembrane region" description="Helical" evidence="7">
    <location>
        <begin position="132"/>
        <end position="158"/>
    </location>
</feature>
<dbReference type="GO" id="GO:0051539">
    <property type="term" value="F:4 iron, 4 sulfur cluster binding"/>
    <property type="evidence" value="ECO:0007669"/>
    <property type="project" value="UniProtKB-KW"/>
</dbReference>
<keyword evidence="4" id="KW-0249">Electron transport</keyword>
<dbReference type="SUPFAM" id="SSF54862">
    <property type="entry name" value="4Fe-4S ferredoxins"/>
    <property type="match status" value="2"/>
</dbReference>
<dbReference type="PROSITE" id="PS51379">
    <property type="entry name" value="4FE4S_FER_2"/>
    <property type="match status" value="6"/>
</dbReference>
<dbReference type="InterPro" id="IPR017900">
    <property type="entry name" value="4Fe4S_Fe_S_CS"/>
</dbReference>
<keyword evidence="1" id="KW-0813">Transport</keyword>
<dbReference type="CDD" id="cd16373">
    <property type="entry name" value="DMSOR_beta_like"/>
    <property type="match status" value="1"/>
</dbReference>
<evidence type="ECO:0000256" key="2">
    <source>
        <dbReference type="ARBA" id="ARBA00022485"/>
    </source>
</evidence>